<evidence type="ECO:0000313" key="2">
    <source>
        <dbReference type="Proteomes" id="UP000251088"/>
    </source>
</evidence>
<accession>A0A2X3C6S0</accession>
<dbReference type="AlphaFoldDB" id="A0A2X3C6S0"/>
<gene>
    <name evidence="1" type="ORF">NCTC9128_00580</name>
</gene>
<organism evidence="1 2">
    <name type="scientific">Klebsiella pneumoniae</name>
    <dbReference type="NCBI Taxonomy" id="573"/>
    <lineage>
        <taxon>Bacteria</taxon>
        <taxon>Pseudomonadati</taxon>
        <taxon>Pseudomonadota</taxon>
        <taxon>Gammaproteobacteria</taxon>
        <taxon>Enterobacterales</taxon>
        <taxon>Enterobacteriaceae</taxon>
        <taxon>Klebsiella/Raoultella group</taxon>
        <taxon>Klebsiella</taxon>
        <taxon>Klebsiella pneumoniae complex</taxon>
    </lineage>
</organism>
<dbReference type="EMBL" id="UAWN01000003">
    <property type="protein sequence ID" value="SQC07604.1"/>
    <property type="molecule type" value="Genomic_DNA"/>
</dbReference>
<proteinExistence type="predicted"/>
<name>A0A2X3C6S0_KLEPN</name>
<reference evidence="1 2" key="1">
    <citation type="submission" date="2018-06" db="EMBL/GenBank/DDBJ databases">
        <authorList>
            <consortium name="Pathogen Informatics"/>
            <person name="Doyle S."/>
        </authorList>
    </citation>
    <scope>NUCLEOTIDE SEQUENCE [LARGE SCALE GENOMIC DNA]</scope>
    <source>
        <strain evidence="1 2">NCTC9128</strain>
    </source>
</reference>
<dbReference type="Proteomes" id="UP000251088">
    <property type="component" value="Unassembled WGS sequence"/>
</dbReference>
<protein>
    <submittedName>
        <fullName evidence="1">Uncharacterized protein</fullName>
    </submittedName>
</protein>
<evidence type="ECO:0000313" key="1">
    <source>
        <dbReference type="EMBL" id="SQC07604.1"/>
    </source>
</evidence>
<sequence length="71" mass="8079">MTGQKPGKEYDLSLIFNIFPRQVILNPHMLPVSSISGATGKKNSQLSFLWVRIMQAFYGARLFCSLTERML</sequence>